<sequence length="43" mass="4351">VIDVGINRLPPATEGGKDRLVGDVAFDEVKAVAAHITPVPGGV</sequence>
<evidence type="ECO:0000259" key="1">
    <source>
        <dbReference type="Pfam" id="PF02882"/>
    </source>
</evidence>
<dbReference type="InterPro" id="IPR036291">
    <property type="entry name" value="NAD(P)-bd_dom_sf"/>
</dbReference>
<dbReference type="Proteomes" id="UP000257706">
    <property type="component" value="Unassembled WGS sequence"/>
</dbReference>
<evidence type="ECO:0000313" key="3">
    <source>
        <dbReference type="Proteomes" id="UP000257706"/>
    </source>
</evidence>
<protein>
    <submittedName>
        <fullName evidence="2">Bifunctional methylenetetrahydrofolate dehydrogenase/methenyltetrahydrofolate cyclohydrolase</fullName>
    </submittedName>
</protein>
<gene>
    <name evidence="2" type="ORF">DCK97_02830</name>
</gene>
<dbReference type="GO" id="GO:0016787">
    <property type="term" value="F:hydrolase activity"/>
    <property type="evidence" value="ECO:0007669"/>
    <property type="project" value="UniProtKB-KW"/>
</dbReference>
<organism evidence="2 3">
    <name type="scientific">Tistrella mobilis</name>
    <dbReference type="NCBI Taxonomy" id="171437"/>
    <lineage>
        <taxon>Bacteria</taxon>
        <taxon>Pseudomonadati</taxon>
        <taxon>Pseudomonadota</taxon>
        <taxon>Alphaproteobacteria</taxon>
        <taxon>Geminicoccales</taxon>
        <taxon>Geminicoccaceae</taxon>
        <taxon>Tistrella</taxon>
    </lineage>
</organism>
<dbReference type="EMBL" id="DMAI01000045">
    <property type="protein sequence ID" value="HAE46332.1"/>
    <property type="molecule type" value="Genomic_DNA"/>
</dbReference>
<dbReference type="AlphaFoldDB" id="A0A3B9IER7"/>
<dbReference type="GO" id="GO:0004488">
    <property type="term" value="F:methylenetetrahydrofolate dehydrogenase (NADP+) activity"/>
    <property type="evidence" value="ECO:0007669"/>
    <property type="project" value="InterPro"/>
</dbReference>
<comment type="caution">
    <text evidence="2">The sequence shown here is derived from an EMBL/GenBank/DDBJ whole genome shotgun (WGS) entry which is preliminary data.</text>
</comment>
<evidence type="ECO:0000313" key="2">
    <source>
        <dbReference type="EMBL" id="HAE46332.1"/>
    </source>
</evidence>
<feature type="domain" description="Tetrahydrofolate dehydrogenase/cyclohydrolase NAD(P)-binding" evidence="1">
    <location>
        <begin position="1"/>
        <end position="43"/>
    </location>
</feature>
<dbReference type="PRINTS" id="PR00085">
    <property type="entry name" value="THFDHDRGNASE"/>
</dbReference>
<dbReference type="Gene3D" id="3.40.50.720">
    <property type="entry name" value="NAD(P)-binding Rossmann-like Domain"/>
    <property type="match status" value="1"/>
</dbReference>
<reference evidence="2 3" key="1">
    <citation type="journal article" date="2018" name="Nat. Biotechnol.">
        <title>A standardized bacterial taxonomy based on genome phylogeny substantially revises the tree of life.</title>
        <authorList>
            <person name="Parks D.H."/>
            <person name="Chuvochina M."/>
            <person name="Waite D.W."/>
            <person name="Rinke C."/>
            <person name="Skarshewski A."/>
            <person name="Chaumeil P.A."/>
            <person name="Hugenholtz P."/>
        </authorList>
    </citation>
    <scope>NUCLEOTIDE SEQUENCE [LARGE SCALE GENOMIC DNA]</scope>
    <source>
        <strain evidence="2">UBA8739</strain>
    </source>
</reference>
<dbReference type="InterPro" id="IPR000672">
    <property type="entry name" value="THF_DH/CycHdrlase"/>
</dbReference>
<dbReference type="InterPro" id="IPR020631">
    <property type="entry name" value="THF_DH/CycHdrlase_NAD-bd_dom"/>
</dbReference>
<keyword evidence="2" id="KW-0378">Hydrolase</keyword>
<name>A0A3B9IER7_9PROT</name>
<dbReference type="SUPFAM" id="SSF51735">
    <property type="entry name" value="NAD(P)-binding Rossmann-fold domains"/>
    <property type="match status" value="1"/>
</dbReference>
<feature type="non-terminal residue" evidence="2">
    <location>
        <position position="1"/>
    </location>
</feature>
<dbReference type="Pfam" id="PF02882">
    <property type="entry name" value="THF_DHG_CYH_C"/>
    <property type="match status" value="1"/>
</dbReference>
<accession>A0A3B9IER7</accession>
<feature type="non-terminal residue" evidence="2">
    <location>
        <position position="43"/>
    </location>
</feature>
<proteinExistence type="predicted"/>